<reference evidence="4" key="1">
    <citation type="submission" date="2024-04" db="EMBL/GenBank/DDBJ databases">
        <authorList>
            <person name="Shaw F."/>
            <person name="Minotto A."/>
        </authorList>
    </citation>
    <scope>NUCLEOTIDE SEQUENCE [LARGE SCALE GENOMIC DNA]</scope>
</reference>
<dbReference type="SUPFAM" id="SSF51556">
    <property type="entry name" value="Metallo-dependent hydrolases"/>
    <property type="match status" value="1"/>
</dbReference>
<evidence type="ECO:0000313" key="4">
    <source>
        <dbReference type="Proteomes" id="UP001497453"/>
    </source>
</evidence>
<dbReference type="InterPro" id="IPR008257">
    <property type="entry name" value="Pept_M19"/>
</dbReference>
<keyword evidence="1" id="KW-0645">Protease</keyword>
<gene>
    <name evidence="3" type="ORF">GFSPODELE1_LOCUS6751</name>
</gene>
<keyword evidence="1" id="KW-0482">Metalloprotease</keyword>
<keyword evidence="4" id="KW-1185">Reference proteome</keyword>
<keyword evidence="1" id="KW-0862">Zinc</keyword>
<comment type="cofactor">
    <cofactor evidence="1">
        <name>Zn(2+)</name>
        <dbReference type="ChEBI" id="CHEBI:29105"/>
    </cofactor>
</comment>
<dbReference type="PROSITE" id="PS51365">
    <property type="entry name" value="RENAL_DIPEPTIDASE_2"/>
    <property type="match status" value="1"/>
</dbReference>
<dbReference type="InterPro" id="IPR032466">
    <property type="entry name" value="Metal_Hydrolase"/>
</dbReference>
<sequence>MSNGEQSPLLGEGPSLGQQARIYRRAPVARATIYGILTAVFVVALILGSVYWEKLGGYVGHLPKDPEKAAKRLLDVAPIIDGHIDLPILARSRFRNNATAVDLNGELYGHVDIPRLRKGQVGGFFWSTYVGCPKEDQVGEDYLNATWLVRDTLEQIDIAMELIQKYPNTFEFVGTSTDVMSAIRRGRIASLLGVEGGHQLGNSISVLRQFYRLGVRYVTLTHTCHNAFADSCGMEPGIKPRWNGLSSLGKVLIEEMNRIGMLVDLSHTSDDTARQALRHSKAPVIWSHSSARAVHDVPRNIPDDVLSLIGTDDTRTDAVVMVNFAPYFVAEEGKADVAAVADHVEHIAAIAGRKHVGIGSDFDGISSTPKGLEDVSKYPALIAELYRRGWNRFELSGLTGRNLLRVMAGAERVAQDLQAMGLEPKYDVYDKRLDL</sequence>
<dbReference type="PANTHER" id="PTHR10443:SF12">
    <property type="entry name" value="DIPEPTIDASE"/>
    <property type="match status" value="1"/>
</dbReference>
<organism evidence="3 4">
    <name type="scientific">Somion occarium</name>
    <dbReference type="NCBI Taxonomy" id="3059160"/>
    <lineage>
        <taxon>Eukaryota</taxon>
        <taxon>Fungi</taxon>
        <taxon>Dikarya</taxon>
        <taxon>Basidiomycota</taxon>
        <taxon>Agaricomycotina</taxon>
        <taxon>Agaricomycetes</taxon>
        <taxon>Polyporales</taxon>
        <taxon>Cerrenaceae</taxon>
        <taxon>Somion</taxon>
    </lineage>
</organism>
<evidence type="ECO:0000256" key="1">
    <source>
        <dbReference type="RuleBase" id="RU341113"/>
    </source>
</evidence>
<protein>
    <recommendedName>
        <fullName evidence="1">Dipeptidase</fullName>
        <ecNumber evidence="1">3.4.13.19</ecNumber>
    </recommendedName>
</protein>
<dbReference type="InterPro" id="IPR000180">
    <property type="entry name" value="Dipep_AS"/>
</dbReference>
<dbReference type="EMBL" id="OZ037947">
    <property type="protein sequence ID" value="CAL1708218.1"/>
    <property type="molecule type" value="Genomic_DNA"/>
</dbReference>
<keyword evidence="1" id="KW-0378">Hydrolase</keyword>
<dbReference type="CDD" id="cd01301">
    <property type="entry name" value="rDP_like"/>
    <property type="match status" value="1"/>
</dbReference>
<keyword evidence="1" id="KW-0479">Metal-binding</keyword>
<name>A0ABP1DMD2_9APHY</name>
<comment type="catalytic activity">
    <reaction evidence="1">
        <text>an L-aminoacyl-L-amino acid + H2O = 2 an L-alpha-amino acid</text>
        <dbReference type="Rhea" id="RHEA:48940"/>
        <dbReference type="ChEBI" id="CHEBI:15377"/>
        <dbReference type="ChEBI" id="CHEBI:59869"/>
        <dbReference type="ChEBI" id="CHEBI:77460"/>
        <dbReference type="EC" id="3.4.13.19"/>
    </reaction>
</comment>
<keyword evidence="1" id="KW-0224">Dipeptidase</keyword>
<keyword evidence="2" id="KW-0472">Membrane</keyword>
<evidence type="ECO:0000313" key="3">
    <source>
        <dbReference type="EMBL" id="CAL1708218.1"/>
    </source>
</evidence>
<dbReference type="Proteomes" id="UP001497453">
    <property type="component" value="Chromosome 4"/>
</dbReference>
<dbReference type="Gene3D" id="3.20.20.140">
    <property type="entry name" value="Metal-dependent hydrolases"/>
    <property type="match status" value="1"/>
</dbReference>
<keyword evidence="2" id="KW-1133">Transmembrane helix</keyword>
<feature type="transmembrane region" description="Helical" evidence="2">
    <location>
        <begin position="31"/>
        <end position="52"/>
    </location>
</feature>
<comment type="similarity">
    <text evidence="1">Belongs to the metallo-dependent hydrolases superfamily. Peptidase M19 family.</text>
</comment>
<accession>A0ABP1DMD2</accession>
<proteinExistence type="inferred from homology"/>
<evidence type="ECO:0000256" key="2">
    <source>
        <dbReference type="SAM" id="Phobius"/>
    </source>
</evidence>
<dbReference type="PROSITE" id="PS00869">
    <property type="entry name" value="RENAL_DIPEPTIDASE_1"/>
    <property type="match status" value="1"/>
</dbReference>
<keyword evidence="2" id="KW-0812">Transmembrane</keyword>
<dbReference type="Pfam" id="PF01244">
    <property type="entry name" value="Peptidase_M19"/>
    <property type="match status" value="1"/>
</dbReference>
<dbReference type="PANTHER" id="PTHR10443">
    <property type="entry name" value="MICROSOMAL DIPEPTIDASE"/>
    <property type="match status" value="1"/>
</dbReference>
<dbReference type="EC" id="3.4.13.19" evidence="1"/>